<dbReference type="FunFam" id="3.40.50.300:FF:001465">
    <property type="entry name" value="ABC multidrug transporter (Eurofung)"/>
    <property type="match status" value="1"/>
</dbReference>
<dbReference type="GO" id="GO:0005886">
    <property type="term" value="C:plasma membrane"/>
    <property type="evidence" value="ECO:0007669"/>
    <property type="project" value="UniProtKB-SubCell"/>
</dbReference>
<dbReference type="CDD" id="cd03233">
    <property type="entry name" value="ABCG_PDR_domain1"/>
    <property type="match status" value="1"/>
</dbReference>
<gene>
    <name evidence="14" type="ORF">EK21DRAFT_78468</name>
</gene>
<evidence type="ECO:0000256" key="2">
    <source>
        <dbReference type="ARBA" id="ARBA00006012"/>
    </source>
</evidence>
<comment type="caution">
    <text evidence="14">The sequence shown here is derived from an EMBL/GenBank/DDBJ whole genome shotgun (WGS) entry which is preliminary data.</text>
</comment>
<evidence type="ECO:0000256" key="3">
    <source>
        <dbReference type="ARBA" id="ARBA00022448"/>
    </source>
</evidence>
<feature type="transmembrane region" description="Helical" evidence="12">
    <location>
        <begin position="577"/>
        <end position="598"/>
    </location>
</feature>
<feature type="transmembrane region" description="Helical" evidence="12">
    <location>
        <begin position="1254"/>
        <end position="1274"/>
    </location>
</feature>
<evidence type="ECO:0000256" key="9">
    <source>
        <dbReference type="ARBA" id="ARBA00023136"/>
    </source>
</evidence>
<sequence length="1441" mass="160497">MESVERNTATSRGLLRDDTNSPATYPIPHASPAGIPSGNVPDINNGRDSSSVQTNVEKWRLADEVMDFELNNHTGGRKLGVTWRDLTVEVVPSDERLKENVVSQFNLLQLTRDLRQKPAMKIILESSSGCVRPGEMLLVLGRPGSGCTTLLKMLANKRKGHDRYAKVDGVVHFGSLDAEQAHQYRGSIVINNEEELFYPTLTVGETIDFATRLNMPDTLPETTANRKEVRHKFKNFLLKSMGISHTNDTKVGDAYVRGVSGGERKRVSIIETLATRGSVICWDNSTRGLDASTALEFTRALRYLTDTMGMATIVTLYQAGNGIFNLFDKVLILDEGKQIFYGPQQDAQPFMESHGFVCGAGANVADYLTGVTVPSERKIKSGFESRFPRSNTDIQRLYCKSQIKSNMDQELDYPVSDEARMNTQAFCEAIKSEKSGRLPKSSPMTVSFTAQVKACVIRQYQILWGDKPSLFIKQATNIIQALIAGSLFYNAPDNSAGLFLKSGALFLALLFNALFALSEVNDSFVGRPILAKQKNFAFFNPAAFCIAQVAADIPILLFQITSFVLILYWMTALKATAAAFFTNWFVVYVVTLVMTAMMRTIGAGFPSFNSASKVSGFAITATIVYMGYEMPKPDMHPWFVWIYWINPLSYGFESLMANEYEGVNIPCVYDNLIPNYLPQYQNPTAQACAGIRGARPGATTVSGEEYLVSLSYSPSNIWRNVGILLAWWAFFVVLTIFFTLRWSDASSSSTAYIPREKRKQVAGLRAVHRKDEEAPELEKITPTNNALKDANVDKGKLQGSLIRNTSIFTWRNLTYTVKTPSGDRTLLTNVHGYVKPGMLGALMGSSGAGKTTLLDVLAQRKTAGTIKGEILVDGRPLPISFQRSAGYCEQLDVHEAYSTVREALEFSALLRQSRNTTKQDKLAYVDTIIDLLELQDLENTLIGTVGAGLSIEQRKRVTIGVELVSKPSILIFLDEPTSGLDGQAAFNTVRFLRKLADIGQAVLVTIHQPSALLFAEFDTLLLLASGGKTVYFGDIGDNAATIKEYFGRYDAPCPTHANPAEHMIDVVSGYHHSGKDWHQIWTNSPEAANLNRHLDEIISEAAGKELSIKDDGHEFATNFWTQTRLVTNRMNVSFFRDTAYFNNKLLLHGGVAFFIGFTFWQIGNSVAEQKYVLFSLFQYIFVAPGVIAQLQPIFLERRDIYETREKKSKMYSWVSFVTGLIISEMPYLIICGILYYLVFYFASGLPTEPSKAGAVFFVFLVYQFIYTGFGQFVAAYAPNAVFASLVNPLLLATLCCFCGVLVPYNEIEPFWRYWIYYINPFNYLMGSLLVFTDFDRNIQCNDSEFATFNPPGGGNQTCAQYLEAWLSGPGSHNNLVNPAATEACRVCQYTVGRDYLATVNLTERYYGWRDAGICVIFLLSGYALVYLLMKLRTKASKKAEQ</sequence>
<protein>
    <recommendedName>
        <fullName evidence="13">ABC transporter domain-containing protein</fullName>
    </recommendedName>
</protein>
<feature type="transmembrane region" description="Helical" evidence="12">
    <location>
        <begin position="1314"/>
        <end position="1331"/>
    </location>
</feature>
<evidence type="ECO:0000256" key="6">
    <source>
        <dbReference type="ARBA" id="ARBA00022741"/>
    </source>
</evidence>
<keyword evidence="7" id="KW-0067">ATP-binding</keyword>
<keyword evidence="4" id="KW-1003">Cell membrane</keyword>
<evidence type="ECO:0000256" key="10">
    <source>
        <dbReference type="ARBA" id="ARBA00023180"/>
    </source>
</evidence>
<name>A0A9P4GZI7_9PLEO</name>
<feature type="transmembrane region" description="Helical" evidence="12">
    <location>
        <begin position="610"/>
        <end position="628"/>
    </location>
</feature>
<feature type="compositionally biased region" description="Polar residues" evidence="11">
    <location>
        <begin position="1"/>
        <end position="11"/>
    </location>
</feature>
<dbReference type="InterPro" id="IPR034003">
    <property type="entry name" value="ABCG_PDR_2"/>
</dbReference>
<keyword evidence="8 12" id="KW-1133">Transmembrane helix</keyword>
<dbReference type="Pfam" id="PF00005">
    <property type="entry name" value="ABC_tran"/>
    <property type="match status" value="2"/>
</dbReference>
<dbReference type="CDD" id="cd03232">
    <property type="entry name" value="ABCG_PDR_domain2"/>
    <property type="match status" value="1"/>
</dbReference>
<proteinExistence type="inferred from homology"/>
<evidence type="ECO:0000256" key="11">
    <source>
        <dbReference type="SAM" id="MobiDB-lite"/>
    </source>
</evidence>
<keyword evidence="5 12" id="KW-0812">Transmembrane</keyword>
<dbReference type="SMART" id="SM00382">
    <property type="entry name" value="AAA"/>
    <property type="match status" value="2"/>
</dbReference>
<dbReference type="InterPro" id="IPR003439">
    <property type="entry name" value="ABC_transporter-like_ATP-bd"/>
</dbReference>
<dbReference type="PROSITE" id="PS50893">
    <property type="entry name" value="ABC_TRANSPORTER_2"/>
    <property type="match status" value="2"/>
</dbReference>
<reference evidence="14" key="1">
    <citation type="journal article" date="2020" name="Stud. Mycol.">
        <title>101 Dothideomycetes genomes: a test case for predicting lifestyles and emergence of pathogens.</title>
        <authorList>
            <person name="Haridas S."/>
            <person name="Albert R."/>
            <person name="Binder M."/>
            <person name="Bloem J."/>
            <person name="Labutti K."/>
            <person name="Salamov A."/>
            <person name="Andreopoulos B."/>
            <person name="Baker S."/>
            <person name="Barry K."/>
            <person name="Bills G."/>
            <person name="Bluhm B."/>
            <person name="Cannon C."/>
            <person name="Castanera R."/>
            <person name="Culley D."/>
            <person name="Daum C."/>
            <person name="Ezra D."/>
            <person name="Gonzalez J."/>
            <person name="Henrissat B."/>
            <person name="Kuo A."/>
            <person name="Liang C."/>
            <person name="Lipzen A."/>
            <person name="Lutzoni F."/>
            <person name="Magnuson J."/>
            <person name="Mondo S."/>
            <person name="Nolan M."/>
            <person name="Ohm R."/>
            <person name="Pangilinan J."/>
            <person name="Park H.-J."/>
            <person name="Ramirez L."/>
            <person name="Alfaro M."/>
            <person name="Sun H."/>
            <person name="Tritt A."/>
            <person name="Yoshinaga Y."/>
            <person name="Zwiers L.-H."/>
            <person name="Turgeon B."/>
            <person name="Goodwin S."/>
            <person name="Spatafora J."/>
            <person name="Crous P."/>
            <person name="Grigoriev I."/>
        </authorList>
    </citation>
    <scope>NUCLEOTIDE SEQUENCE</scope>
    <source>
        <strain evidence="14">CBS 110217</strain>
    </source>
</reference>
<dbReference type="GO" id="GO:0016887">
    <property type="term" value="F:ATP hydrolysis activity"/>
    <property type="evidence" value="ECO:0007669"/>
    <property type="project" value="InterPro"/>
</dbReference>
<keyword evidence="15" id="KW-1185">Reference proteome</keyword>
<keyword evidence="9 12" id="KW-0472">Membrane</keyword>
<evidence type="ECO:0000256" key="5">
    <source>
        <dbReference type="ARBA" id="ARBA00022692"/>
    </source>
</evidence>
<comment type="subcellular location">
    <subcellularLocation>
        <location evidence="1">Cell membrane</location>
        <topology evidence="1">Multi-pass membrane protein</topology>
    </subcellularLocation>
</comment>
<dbReference type="OrthoDB" id="245989at2759"/>
<evidence type="ECO:0000256" key="8">
    <source>
        <dbReference type="ARBA" id="ARBA00022989"/>
    </source>
</evidence>
<dbReference type="PANTHER" id="PTHR19241">
    <property type="entry name" value="ATP-BINDING CASSETTE TRANSPORTER"/>
    <property type="match status" value="1"/>
</dbReference>
<feature type="transmembrane region" description="Helical" evidence="12">
    <location>
        <begin position="1411"/>
        <end position="1429"/>
    </location>
</feature>
<dbReference type="PROSITE" id="PS00211">
    <property type="entry name" value="ABC_TRANSPORTER_1"/>
    <property type="match status" value="1"/>
</dbReference>
<evidence type="ECO:0000256" key="4">
    <source>
        <dbReference type="ARBA" id="ARBA00022475"/>
    </source>
</evidence>
<evidence type="ECO:0000256" key="7">
    <source>
        <dbReference type="ARBA" id="ARBA00022840"/>
    </source>
</evidence>
<dbReference type="Pfam" id="PF01061">
    <property type="entry name" value="ABC2_membrane"/>
    <property type="match status" value="2"/>
</dbReference>
<dbReference type="InterPro" id="IPR043926">
    <property type="entry name" value="ABCG_dom"/>
</dbReference>
<feature type="transmembrane region" description="Helical" evidence="12">
    <location>
        <begin position="1145"/>
        <end position="1163"/>
    </location>
</feature>
<feature type="domain" description="ABC transporter" evidence="13">
    <location>
        <begin position="105"/>
        <end position="360"/>
    </location>
</feature>
<feature type="domain" description="ABC transporter" evidence="13">
    <location>
        <begin position="802"/>
        <end position="1051"/>
    </location>
</feature>
<keyword evidence="3" id="KW-0813">Transport</keyword>
<dbReference type="EMBL" id="ML978291">
    <property type="protein sequence ID" value="KAF2024549.1"/>
    <property type="molecule type" value="Genomic_DNA"/>
</dbReference>
<organism evidence="14 15">
    <name type="scientific">Setomelanomma holmii</name>
    <dbReference type="NCBI Taxonomy" id="210430"/>
    <lineage>
        <taxon>Eukaryota</taxon>
        <taxon>Fungi</taxon>
        <taxon>Dikarya</taxon>
        <taxon>Ascomycota</taxon>
        <taxon>Pezizomycotina</taxon>
        <taxon>Dothideomycetes</taxon>
        <taxon>Pleosporomycetidae</taxon>
        <taxon>Pleosporales</taxon>
        <taxon>Pleosporineae</taxon>
        <taxon>Phaeosphaeriaceae</taxon>
        <taxon>Setomelanomma</taxon>
    </lineage>
</organism>
<dbReference type="InterPro" id="IPR017871">
    <property type="entry name" value="ABC_transporter-like_CS"/>
</dbReference>
<dbReference type="SUPFAM" id="SSF52540">
    <property type="entry name" value="P-loop containing nucleoside triphosphate hydrolases"/>
    <property type="match status" value="2"/>
</dbReference>
<dbReference type="InterPro" id="IPR010929">
    <property type="entry name" value="PDR_CDR_ABC"/>
</dbReference>
<dbReference type="GO" id="GO:0140359">
    <property type="term" value="F:ABC-type transporter activity"/>
    <property type="evidence" value="ECO:0007669"/>
    <property type="project" value="InterPro"/>
</dbReference>
<dbReference type="InterPro" id="IPR027417">
    <property type="entry name" value="P-loop_NTPase"/>
</dbReference>
<dbReference type="Proteomes" id="UP000799777">
    <property type="component" value="Unassembled WGS sequence"/>
</dbReference>
<dbReference type="GO" id="GO:0005524">
    <property type="term" value="F:ATP binding"/>
    <property type="evidence" value="ECO:0007669"/>
    <property type="project" value="UniProtKB-KW"/>
</dbReference>
<accession>A0A9P4GZI7</accession>
<feature type="transmembrane region" description="Helical" evidence="12">
    <location>
        <begin position="498"/>
        <end position="517"/>
    </location>
</feature>
<dbReference type="Pfam" id="PF19055">
    <property type="entry name" value="ABC2_membrane_7"/>
    <property type="match status" value="1"/>
</dbReference>
<dbReference type="Pfam" id="PF06422">
    <property type="entry name" value="PDR_CDR"/>
    <property type="match status" value="1"/>
</dbReference>
<keyword evidence="6" id="KW-0547">Nucleotide-binding</keyword>
<feature type="transmembrane region" description="Helical" evidence="12">
    <location>
        <begin position="1281"/>
        <end position="1302"/>
    </location>
</feature>
<evidence type="ECO:0000256" key="12">
    <source>
        <dbReference type="SAM" id="Phobius"/>
    </source>
</evidence>
<dbReference type="InterPro" id="IPR034001">
    <property type="entry name" value="ABCG_PDR_1"/>
</dbReference>
<dbReference type="Gene3D" id="3.40.50.300">
    <property type="entry name" value="P-loop containing nucleotide triphosphate hydrolases"/>
    <property type="match status" value="2"/>
</dbReference>
<dbReference type="InterPro" id="IPR003593">
    <property type="entry name" value="AAA+_ATPase"/>
</dbReference>
<dbReference type="FunFam" id="3.40.50.300:FF:000054">
    <property type="entry name" value="ABC multidrug transporter atrF"/>
    <property type="match status" value="1"/>
</dbReference>
<feature type="transmembrane region" description="Helical" evidence="12">
    <location>
        <begin position="538"/>
        <end position="571"/>
    </location>
</feature>
<feature type="region of interest" description="Disordered" evidence="11">
    <location>
        <begin position="1"/>
        <end position="52"/>
    </location>
</feature>
<evidence type="ECO:0000313" key="14">
    <source>
        <dbReference type="EMBL" id="KAF2024549.1"/>
    </source>
</evidence>
<feature type="transmembrane region" description="Helical" evidence="12">
    <location>
        <begin position="717"/>
        <end position="740"/>
    </location>
</feature>
<dbReference type="InterPro" id="IPR013525">
    <property type="entry name" value="ABC2_TM"/>
</dbReference>
<comment type="similarity">
    <text evidence="2">Belongs to the ABC transporter superfamily. ABCG family. PDR (TC 3.A.1.205) subfamily.</text>
</comment>
<evidence type="ECO:0000313" key="15">
    <source>
        <dbReference type="Proteomes" id="UP000799777"/>
    </source>
</evidence>
<evidence type="ECO:0000256" key="1">
    <source>
        <dbReference type="ARBA" id="ARBA00004651"/>
    </source>
</evidence>
<evidence type="ECO:0000259" key="13">
    <source>
        <dbReference type="PROSITE" id="PS50893"/>
    </source>
</evidence>
<feature type="transmembrane region" description="Helical" evidence="12">
    <location>
        <begin position="1175"/>
        <end position="1195"/>
    </location>
</feature>
<feature type="transmembrane region" description="Helical" evidence="12">
    <location>
        <begin position="1216"/>
        <end position="1242"/>
    </location>
</feature>
<keyword evidence="10" id="KW-0325">Glycoprotein</keyword>